<dbReference type="PROSITE" id="PS50850">
    <property type="entry name" value="MFS"/>
    <property type="match status" value="1"/>
</dbReference>
<dbReference type="PRINTS" id="PR01036">
    <property type="entry name" value="TCRTETB"/>
</dbReference>
<gene>
    <name evidence="9" type="ORF">DT065_15715</name>
</gene>
<dbReference type="Pfam" id="PF07690">
    <property type="entry name" value="MFS_1"/>
    <property type="match status" value="1"/>
</dbReference>
<dbReference type="InterPro" id="IPR036259">
    <property type="entry name" value="MFS_trans_sf"/>
</dbReference>
<proteinExistence type="predicted"/>
<comment type="subcellular location">
    <subcellularLocation>
        <location evidence="1">Cell membrane</location>
        <topology evidence="1">Multi-pass membrane protein</topology>
    </subcellularLocation>
</comment>
<feature type="transmembrane region" description="Helical" evidence="7">
    <location>
        <begin position="12"/>
        <end position="40"/>
    </location>
</feature>
<evidence type="ECO:0000256" key="1">
    <source>
        <dbReference type="ARBA" id="ARBA00004651"/>
    </source>
</evidence>
<dbReference type="RefSeq" id="WP_114375003.1">
    <property type="nucleotide sequence ID" value="NZ_CP031092.1"/>
</dbReference>
<organism evidence="9 10">
    <name type="scientific">Salicibibacter kimchii</name>
    <dbReference type="NCBI Taxonomy" id="2099786"/>
    <lineage>
        <taxon>Bacteria</taxon>
        <taxon>Bacillati</taxon>
        <taxon>Bacillota</taxon>
        <taxon>Bacilli</taxon>
        <taxon>Bacillales</taxon>
        <taxon>Bacillaceae</taxon>
        <taxon>Salicibibacter</taxon>
    </lineage>
</organism>
<keyword evidence="5 7" id="KW-1133">Transmembrane helix</keyword>
<dbReference type="InterPro" id="IPR011701">
    <property type="entry name" value="MFS"/>
</dbReference>
<dbReference type="Proteomes" id="UP000252100">
    <property type="component" value="Chromosome"/>
</dbReference>
<dbReference type="Gene3D" id="1.20.1720.10">
    <property type="entry name" value="Multidrug resistance protein D"/>
    <property type="match status" value="1"/>
</dbReference>
<evidence type="ECO:0000256" key="6">
    <source>
        <dbReference type="ARBA" id="ARBA00023136"/>
    </source>
</evidence>
<name>A0A345C276_9BACI</name>
<keyword evidence="10" id="KW-1185">Reference proteome</keyword>
<protein>
    <submittedName>
        <fullName evidence="9">MFS transporter</fullName>
    </submittedName>
</protein>
<feature type="transmembrane region" description="Helical" evidence="7">
    <location>
        <begin position="223"/>
        <end position="241"/>
    </location>
</feature>
<keyword evidence="2" id="KW-0813">Transport</keyword>
<feature type="transmembrane region" description="Helical" evidence="7">
    <location>
        <begin position="79"/>
        <end position="97"/>
    </location>
</feature>
<dbReference type="Gene3D" id="1.20.1250.20">
    <property type="entry name" value="MFS general substrate transporter like domains"/>
    <property type="match status" value="1"/>
</dbReference>
<feature type="domain" description="Major facilitator superfamily (MFS) profile" evidence="8">
    <location>
        <begin position="14"/>
        <end position="452"/>
    </location>
</feature>
<dbReference type="SUPFAM" id="SSF103473">
    <property type="entry name" value="MFS general substrate transporter"/>
    <property type="match status" value="1"/>
</dbReference>
<evidence type="ECO:0000256" key="4">
    <source>
        <dbReference type="ARBA" id="ARBA00022692"/>
    </source>
</evidence>
<evidence type="ECO:0000256" key="7">
    <source>
        <dbReference type="SAM" id="Phobius"/>
    </source>
</evidence>
<keyword evidence="3" id="KW-1003">Cell membrane</keyword>
<dbReference type="GO" id="GO:0022857">
    <property type="term" value="F:transmembrane transporter activity"/>
    <property type="evidence" value="ECO:0007669"/>
    <property type="project" value="InterPro"/>
</dbReference>
<dbReference type="InterPro" id="IPR004638">
    <property type="entry name" value="EmrB-like"/>
</dbReference>
<feature type="transmembrane region" description="Helical" evidence="7">
    <location>
        <begin position="168"/>
        <end position="187"/>
    </location>
</feature>
<dbReference type="KEGG" id="rue:DT065_15715"/>
<dbReference type="OrthoDB" id="9816041at2"/>
<keyword evidence="4 7" id="KW-0812">Transmembrane</keyword>
<feature type="transmembrane region" description="Helical" evidence="7">
    <location>
        <begin position="199"/>
        <end position="217"/>
    </location>
</feature>
<feature type="transmembrane region" description="Helical" evidence="7">
    <location>
        <begin position="382"/>
        <end position="409"/>
    </location>
</feature>
<feature type="transmembrane region" description="Helical" evidence="7">
    <location>
        <begin position="324"/>
        <end position="343"/>
    </location>
</feature>
<feature type="transmembrane region" description="Helical" evidence="7">
    <location>
        <begin position="349"/>
        <end position="370"/>
    </location>
</feature>
<dbReference type="AlphaFoldDB" id="A0A345C276"/>
<feature type="transmembrane region" description="Helical" evidence="7">
    <location>
        <begin position="137"/>
        <end position="156"/>
    </location>
</feature>
<feature type="transmembrane region" description="Helical" evidence="7">
    <location>
        <begin position="294"/>
        <end position="312"/>
    </location>
</feature>
<feature type="transmembrane region" description="Helical" evidence="7">
    <location>
        <begin position="253"/>
        <end position="274"/>
    </location>
</feature>
<accession>A0A345C276</accession>
<evidence type="ECO:0000256" key="3">
    <source>
        <dbReference type="ARBA" id="ARBA00022475"/>
    </source>
</evidence>
<dbReference type="GO" id="GO:0005886">
    <property type="term" value="C:plasma membrane"/>
    <property type="evidence" value="ECO:0007669"/>
    <property type="project" value="UniProtKB-SubCell"/>
</dbReference>
<feature type="transmembrane region" description="Helical" evidence="7">
    <location>
        <begin position="421"/>
        <end position="449"/>
    </location>
</feature>
<evidence type="ECO:0000313" key="10">
    <source>
        <dbReference type="Proteomes" id="UP000252100"/>
    </source>
</evidence>
<dbReference type="PANTHER" id="PTHR42718">
    <property type="entry name" value="MAJOR FACILITATOR SUPERFAMILY MULTIDRUG TRANSPORTER MFSC"/>
    <property type="match status" value="1"/>
</dbReference>
<dbReference type="EMBL" id="CP031092">
    <property type="protein sequence ID" value="AXF57307.1"/>
    <property type="molecule type" value="Genomic_DNA"/>
</dbReference>
<dbReference type="PANTHER" id="PTHR42718:SF24">
    <property type="entry name" value="MAJOR FACILITATOR SUPERFAMILY (MFS) PROFILE DOMAIN-CONTAINING PROTEIN"/>
    <property type="match status" value="1"/>
</dbReference>
<evidence type="ECO:0000259" key="8">
    <source>
        <dbReference type="PROSITE" id="PS50850"/>
    </source>
</evidence>
<dbReference type="NCBIfam" id="TIGR00711">
    <property type="entry name" value="efflux_EmrB"/>
    <property type="match status" value="1"/>
</dbReference>
<keyword evidence="6 7" id="KW-0472">Membrane</keyword>
<dbReference type="InterPro" id="IPR020846">
    <property type="entry name" value="MFS_dom"/>
</dbReference>
<evidence type="ECO:0000256" key="5">
    <source>
        <dbReference type="ARBA" id="ARBA00022989"/>
    </source>
</evidence>
<sequence>MRSNNLTKRQRRLIVAITLSGSFLSVLMQFLLITAFPIIMVEFNVNASEVQWLTTSYMLTIAILIPMTAFLIDTFKTRTLMMGAMFLFFIGTLIGLLAPTFEMLLVGRIFQGAGSGMLMPLMQTLLLLIYPREKRGFAMGMAGLVINVAPAIGPPISGVIINAFEWRAIFLLTLLIAAAIMLLMFLFMRNITERRESKIDILSVLLSTVGFGGVLYGFNTEGIAMIVIGGITLSLFVIRQFRLEQPILELRVLKAPIFALVAMISILSFSLLISIETILPMYVQNVQERPALDAGVIVFPGAMTLAVMSLLAGQLFDKYGGKRMAGIGFILITTSSLSYFFLLDVDTSLVLVALLFMFAMGGVALINMPIMTTGINALPDSLVAHGTAIINTARQFGGALGLTFIISFISRQAAEDGSADALNFLIGVAHAFFVAFLFALVGLLLSFLLKKE</sequence>
<reference evidence="9 10" key="1">
    <citation type="journal article" date="2018" name="J. Microbiol.">
        <title>Salicibibacter kimchii gen. nov., sp. nov., a moderately halophilic and alkalitolerant bacterium in the family Bacillaceae, isolated from kimchi.</title>
        <authorList>
            <person name="Jang J.Y."/>
            <person name="Oh Y.J."/>
            <person name="Lim S.K."/>
            <person name="Park H.K."/>
            <person name="Lee C."/>
            <person name="Kim J.Y."/>
            <person name="Lee M.A."/>
            <person name="Choi H.J."/>
        </authorList>
    </citation>
    <scope>NUCLEOTIDE SEQUENCE [LARGE SCALE GENOMIC DNA]</scope>
    <source>
        <strain evidence="9 10">NKC1-1</strain>
    </source>
</reference>
<evidence type="ECO:0000313" key="9">
    <source>
        <dbReference type="EMBL" id="AXF57307.1"/>
    </source>
</evidence>
<evidence type="ECO:0000256" key="2">
    <source>
        <dbReference type="ARBA" id="ARBA00022448"/>
    </source>
</evidence>
<feature type="transmembrane region" description="Helical" evidence="7">
    <location>
        <begin position="109"/>
        <end position="130"/>
    </location>
</feature>
<feature type="transmembrane region" description="Helical" evidence="7">
    <location>
        <begin position="52"/>
        <end position="72"/>
    </location>
</feature>